<proteinExistence type="inferred from homology"/>
<dbReference type="AlphaFoldDB" id="A0A6B3LBG8"/>
<feature type="binding site" evidence="9">
    <location>
        <begin position="52"/>
        <end position="54"/>
    </location>
    <ligand>
        <name>substrate</name>
    </ligand>
</feature>
<feature type="binding site" evidence="9">
    <location>
        <begin position="120"/>
        <end position="122"/>
    </location>
    <ligand>
        <name>substrate</name>
    </ligand>
</feature>
<feature type="binding site" evidence="9">
    <location>
        <position position="61"/>
    </location>
    <ligand>
        <name>Zn(2+)</name>
        <dbReference type="ChEBI" id="CHEBI:29105"/>
    </ligand>
</feature>
<accession>A0A6B3LBG8</accession>
<evidence type="ECO:0000256" key="8">
    <source>
        <dbReference type="ARBA" id="ARBA00023277"/>
    </source>
</evidence>
<keyword evidence="11" id="KW-1185">Reference proteome</keyword>
<dbReference type="GO" id="GO:0097367">
    <property type="term" value="F:carbohydrate derivative binding"/>
    <property type="evidence" value="ECO:0007669"/>
    <property type="project" value="InterPro"/>
</dbReference>
<keyword evidence="6 9" id="KW-0862">Zinc</keyword>
<dbReference type="PANTHER" id="PTHR30390:SF6">
    <property type="entry name" value="DNAA INITIATOR-ASSOCIATING PROTEIN DIAA"/>
    <property type="match status" value="1"/>
</dbReference>
<comment type="subcellular location">
    <subcellularLocation>
        <location evidence="2 9">Cytoplasm</location>
    </subcellularLocation>
</comment>
<evidence type="ECO:0000256" key="3">
    <source>
        <dbReference type="ARBA" id="ARBA00009894"/>
    </source>
</evidence>
<feature type="binding site" evidence="9">
    <location>
        <position position="65"/>
    </location>
    <ligand>
        <name>Zn(2+)</name>
        <dbReference type="ChEBI" id="CHEBI:29105"/>
    </ligand>
</feature>
<evidence type="ECO:0000256" key="4">
    <source>
        <dbReference type="ARBA" id="ARBA00022490"/>
    </source>
</evidence>
<feature type="binding site" evidence="9">
    <location>
        <position position="172"/>
    </location>
    <ligand>
        <name>substrate</name>
    </ligand>
</feature>
<keyword evidence="5 9" id="KW-0479">Metal-binding</keyword>
<comment type="pathway">
    <text evidence="9">Carbohydrate biosynthesis; D-glycero-D-manno-heptose 7-phosphate biosynthesis; D-glycero-alpha-D-manno-heptose 7-phosphate and D-glycero-beta-D-manno-heptose 7-phosphate from sedoheptulose 7-phosphate: step 1/1.</text>
</comment>
<dbReference type="UniPathway" id="UPA00041">
    <property type="reaction ID" value="UER00436"/>
</dbReference>
<dbReference type="KEGG" id="soa:G3M56_013470"/>
<dbReference type="GO" id="GO:0008968">
    <property type="term" value="F:D-sedoheptulose 7-phosphate isomerase activity"/>
    <property type="evidence" value="ECO:0007669"/>
    <property type="project" value="UniProtKB-UniRule"/>
</dbReference>
<dbReference type="InterPro" id="IPR046348">
    <property type="entry name" value="SIS_dom_sf"/>
</dbReference>
<protein>
    <recommendedName>
        <fullName evidence="9">Phosphoheptose isomerase</fullName>
        <ecNumber evidence="9">5.3.1.28</ecNumber>
    </recommendedName>
    <alternativeName>
        <fullName evidence="9">Sedoheptulose 7-phosphate isomerase</fullName>
    </alternativeName>
</protein>
<feature type="binding site" evidence="9">
    <location>
        <position position="65"/>
    </location>
    <ligand>
        <name>substrate</name>
    </ligand>
</feature>
<keyword evidence="7 9" id="KW-0413">Isomerase</keyword>
<evidence type="ECO:0000256" key="6">
    <source>
        <dbReference type="ARBA" id="ARBA00022833"/>
    </source>
</evidence>
<evidence type="ECO:0000313" key="11">
    <source>
        <dbReference type="Proteomes" id="UP000475117"/>
    </source>
</evidence>
<evidence type="ECO:0000256" key="1">
    <source>
        <dbReference type="ARBA" id="ARBA00000348"/>
    </source>
</evidence>
<feature type="binding site" evidence="9">
    <location>
        <position position="125"/>
    </location>
    <ligand>
        <name>substrate</name>
    </ligand>
</feature>
<name>A0A6B3LBG8_9BACT</name>
<dbReference type="Proteomes" id="UP000475117">
    <property type="component" value="Chromosome"/>
</dbReference>
<comment type="function">
    <text evidence="9">Catalyzes the isomerization of sedoheptulose 7-phosphate in D-glycero-D-manno-heptose 7-phosphate.</text>
</comment>
<organism evidence="10 11">
    <name type="scientific">Sulfuriroseicoccus oceanibius</name>
    <dbReference type="NCBI Taxonomy" id="2707525"/>
    <lineage>
        <taxon>Bacteria</taxon>
        <taxon>Pseudomonadati</taxon>
        <taxon>Verrucomicrobiota</taxon>
        <taxon>Verrucomicrobiia</taxon>
        <taxon>Verrucomicrobiales</taxon>
        <taxon>Verrucomicrobiaceae</taxon>
        <taxon>Sulfuriroseicoccus</taxon>
    </lineage>
</organism>
<evidence type="ECO:0000256" key="5">
    <source>
        <dbReference type="ARBA" id="ARBA00022723"/>
    </source>
</evidence>
<dbReference type="InterPro" id="IPR035461">
    <property type="entry name" value="GmhA/DiaA"/>
</dbReference>
<comment type="similarity">
    <text evidence="3 9">Belongs to the SIS family. GmhA subfamily.</text>
</comment>
<dbReference type="GO" id="GO:0008270">
    <property type="term" value="F:zinc ion binding"/>
    <property type="evidence" value="ECO:0007669"/>
    <property type="project" value="UniProtKB-UniRule"/>
</dbReference>
<evidence type="ECO:0000313" key="10">
    <source>
        <dbReference type="EMBL" id="QQL44867.1"/>
    </source>
</evidence>
<gene>
    <name evidence="9" type="primary">gmhA</name>
    <name evidence="10" type="ORF">G3M56_013470</name>
</gene>
<dbReference type="CDD" id="cd05006">
    <property type="entry name" value="SIS_GmhA"/>
    <property type="match status" value="1"/>
</dbReference>
<keyword evidence="8 9" id="KW-0119">Carbohydrate metabolism</keyword>
<dbReference type="EC" id="5.3.1.28" evidence="9"/>
<dbReference type="Pfam" id="PF13580">
    <property type="entry name" value="SIS_2"/>
    <property type="match status" value="1"/>
</dbReference>
<evidence type="ECO:0000256" key="7">
    <source>
        <dbReference type="ARBA" id="ARBA00023235"/>
    </source>
</evidence>
<evidence type="ECO:0000256" key="2">
    <source>
        <dbReference type="ARBA" id="ARBA00004496"/>
    </source>
</evidence>
<dbReference type="GO" id="GO:0005975">
    <property type="term" value="P:carbohydrate metabolic process"/>
    <property type="evidence" value="ECO:0007669"/>
    <property type="project" value="UniProtKB-UniRule"/>
</dbReference>
<dbReference type="InterPro" id="IPR050099">
    <property type="entry name" value="SIS_GmhA/DiaA_subfam"/>
</dbReference>
<evidence type="ECO:0000256" key="9">
    <source>
        <dbReference type="HAMAP-Rule" id="MF_00067"/>
    </source>
</evidence>
<dbReference type="HAMAP" id="MF_00067">
    <property type="entry name" value="GmhA"/>
    <property type="match status" value="1"/>
</dbReference>
<comment type="cofactor">
    <cofactor evidence="9">
        <name>Zn(2+)</name>
        <dbReference type="ChEBI" id="CHEBI:29105"/>
    </cofactor>
    <text evidence="9">Binds 1 zinc ion per subunit.</text>
</comment>
<keyword evidence="4 9" id="KW-0963">Cytoplasm</keyword>
<reference evidence="10 11" key="1">
    <citation type="submission" date="2020-12" db="EMBL/GenBank/DDBJ databases">
        <title>Sulforoseuscoccus oceanibium gen. nov., sp. nov., a representative of the phylum Verrucomicrobia with special cytoplasmic membrane, and proposal of Sulforoseuscoccusaceae fam. nov.</title>
        <authorList>
            <person name="Xi F."/>
        </authorList>
    </citation>
    <scope>NUCLEOTIDE SEQUENCE [LARGE SCALE GENOMIC DNA]</scope>
    <source>
        <strain evidence="10 11">T37</strain>
    </source>
</reference>
<dbReference type="GO" id="GO:0005737">
    <property type="term" value="C:cytoplasm"/>
    <property type="evidence" value="ECO:0007669"/>
    <property type="project" value="UniProtKB-SubCell"/>
</dbReference>
<dbReference type="InterPro" id="IPR001347">
    <property type="entry name" value="SIS_dom"/>
</dbReference>
<dbReference type="GO" id="GO:2001061">
    <property type="term" value="P:D-glycero-D-manno-heptose 7-phosphate biosynthetic process"/>
    <property type="evidence" value="ECO:0007669"/>
    <property type="project" value="UniProtKB-UniPathway"/>
</dbReference>
<dbReference type="EMBL" id="CP066776">
    <property type="protein sequence ID" value="QQL44867.1"/>
    <property type="molecule type" value="Genomic_DNA"/>
</dbReference>
<feature type="binding site" evidence="9">
    <location>
        <position position="172"/>
    </location>
    <ligand>
        <name>Zn(2+)</name>
        <dbReference type="ChEBI" id="CHEBI:29105"/>
    </ligand>
</feature>
<dbReference type="PANTHER" id="PTHR30390">
    <property type="entry name" value="SEDOHEPTULOSE 7-PHOSPHATE ISOMERASE / DNAA INITIATOR-ASSOCIATING FACTOR FOR REPLICATION INITIATION"/>
    <property type="match status" value="1"/>
</dbReference>
<dbReference type="RefSeq" id="WP_164364680.1">
    <property type="nucleotide sequence ID" value="NZ_CP066776.1"/>
</dbReference>
<dbReference type="InterPro" id="IPR004515">
    <property type="entry name" value="Phosphoheptose_Isoase"/>
</dbReference>
<feature type="binding site" evidence="9">
    <location>
        <position position="180"/>
    </location>
    <ligand>
        <name>Zn(2+)</name>
        <dbReference type="ChEBI" id="CHEBI:29105"/>
    </ligand>
</feature>
<comment type="catalytic activity">
    <reaction evidence="1 9">
        <text>2 D-sedoheptulose 7-phosphate = D-glycero-alpha-D-manno-heptose 7-phosphate + D-glycero-beta-D-manno-heptose 7-phosphate</text>
        <dbReference type="Rhea" id="RHEA:27489"/>
        <dbReference type="ChEBI" id="CHEBI:57483"/>
        <dbReference type="ChEBI" id="CHEBI:60203"/>
        <dbReference type="ChEBI" id="CHEBI:60204"/>
        <dbReference type="EC" id="5.3.1.28"/>
    </reaction>
</comment>
<sequence>MSASESIEFNQLITDATRAIETVRELEPACLDAVGLIETTLKFGGKVMACGNGGSAADASHFTTELLCRFENDRRALAAIALTQDGGFMTACGNDYSFEDLFSRQIDGLGREGDVLVVMSTSGNSPNVIKAIHSAKHLGVKTIALLGRDGGNAKGLADVELIVPVRSTARIQEGHKVIIHILCRLLEKRLFG</sequence>
<dbReference type="SUPFAM" id="SSF53697">
    <property type="entry name" value="SIS domain"/>
    <property type="match status" value="1"/>
</dbReference>
<comment type="miscellaneous">
    <text evidence="9">The reaction produces a racemic mixture of D-glycero-alpha-D-manno-heptose 7-phosphate and D-glycero-beta-D-manno-heptose 7-phosphate.</text>
</comment>
<feature type="binding site" evidence="9">
    <location>
        <begin position="94"/>
        <end position="95"/>
    </location>
    <ligand>
        <name>substrate</name>
    </ligand>
</feature>
<dbReference type="Gene3D" id="3.40.50.10490">
    <property type="entry name" value="Glucose-6-phosphate isomerase like protein, domain 1"/>
    <property type="match status" value="1"/>
</dbReference>
<dbReference type="PROSITE" id="PS51464">
    <property type="entry name" value="SIS"/>
    <property type="match status" value="1"/>
</dbReference>